<protein>
    <submittedName>
        <fullName evidence="3">Helix-turn-helix transcriptional regulator</fullName>
    </submittedName>
    <submittedName>
        <fullName evidence="4">XRE family transcriptional regulator</fullName>
    </submittedName>
</protein>
<reference evidence="4" key="1">
    <citation type="submission" date="2018-06" db="EMBL/GenBank/DDBJ databases">
        <authorList>
            <person name="Ashton P.M."/>
            <person name="Dallman T."/>
            <person name="Nair S."/>
            <person name="De Pinna E."/>
            <person name="Peters T."/>
            <person name="Grant K."/>
        </authorList>
    </citation>
    <scope>NUCLEOTIDE SEQUENCE [LARGE SCALE GENOMIC DNA]</scope>
    <source>
        <strain evidence="3">107213</strain>
        <strain evidence="4">275803</strain>
        <strain evidence="2">319688</strain>
    </source>
</reference>
<dbReference type="Pfam" id="PF01381">
    <property type="entry name" value="HTH_3"/>
    <property type="match status" value="1"/>
</dbReference>
<dbReference type="Gene3D" id="1.10.260.40">
    <property type="entry name" value="lambda repressor-like DNA-binding domains"/>
    <property type="match status" value="1"/>
</dbReference>
<dbReference type="AlphaFoldDB" id="A0A344QYA4"/>
<dbReference type="CDD" id="cd00093">
    <property type="entry name" value="HTH_XRE"/>
    <property type="match status" value="1"/>
</dbReference>
<dbReference type="Proteomes" id="UP000839852">
    <property type="component" value="Unassembled WGS sequence"/>
</dbReference>
<dbReference type="InterPro" id="IPR001387">
    <property type="entry name" value="Cro/C1-type_HTH"/>
</dbReference>
<dbReference type="SUPFAM" id="SSF47413">
    <property type="entry name" value="lambda repressor-like DNA-binding domains"/>
    <property type="match status" value="1"/>
</dbReference>
<proteinExistence type="predicted"/>
<evidence type="ECO:0000313" key="2">
    <source>
        <dbReference type="EMBL" id="ECE6359770.1"/>
    </source>
</evidence>
<evidence type="ECO:0000313" key="4">
    <source>
        <dbReference type="EMBL" id="ECI4011499.1"/>
    </source>
</evidence>
<feature type="domain" description="HTH cro/C1-type" evidence="1">
    <location>
        <begin position="32"/>
        <end position="88"/>
    </location>
</feature>
<sequence>MATLKELMAKQTPESQQRIAAKVEEMRQTIALNRLREELNMSQTEMAAAMGVKQPTVAKMEQADNDPRLSTLKRYVAALGGELSIDVKLPTGKRIAFLI</sequence>
<accession>A0A344QYA4</accession>
<name>A0A344QYA4_SALER</name>
<dbReference type="Proteomes" id="UP000839598">
    <property type="component" value="Unassembled WGS sequence"/>
</dbReference>
<dbReference type="EMBL" id="AAIVAV010000027">
    <property type="protein sequence ID" value="ECI4011499.1"/>
    <property type="molecule type" value="Genomic_DNA"/>
</dbReference>
<dbReference type="Proteomes" id="UP000839746">
    <property type="component" value="Unassembled WGS sequence"/>
</dbReference>
<comment type="caution">
    <text evidence="4">The sequence shown here is derived from an EMBL/GenBank/DDBJ whole genome shotgun (WGS) entry which is preliminary data.</text>
</comment>
<evidence type="ECO:0000259" key="1">
    <source>
        <dbReference type="PROSITE" id="PS50943"/>
    </source>
</evidence>
<dbReference type="EMBL" id="AAIIOQ010000007">
    <property type="protein sequence ID" value="ECE6359770.1"/>
    <property type="molecule type" value="Genomic_DNA"/>
</dbReference>
<dbReference type="PROSITE" id="PS50943">
    <property type="entry name" value="HTH_CROC1"/>
    <property type="match status" value="1"/>
</dbReference>
<dbReference type="GO" id="GO:0003677">
    <property type="term" value="F:DNA binding"/>
    <property type="evidence" value="ECO:0007669"/>
    <property type="project" value="InterPro"/>
</dbReference>
<dbReference type="InterPro" id="IPR010982">
    <property type="entry name" value="Lambda_DNA-bd_dom_sf"/>
</dbReference>
<gene>
    <name evidence="4" type="ORF">DN310_19720</name>
    <name evidence="2" type="ORF">DPA05_08620</name>
    <name evidence="3" type="ORF">FNN84_08670</name>
</gene>
<accession>A0A3Z3Q1K3</accession>
<organism evidence="4">
    <name type="scientific">Salmonella enterica subsp. salamae</name>
    <dbReference type="NCBI Taxonomy" id="59202"/>
    <lineage>
        <taxon>Bacteria</taxon>
        <taxon>Pseudomonadati</taxon>
        <taxon>Pseudomonadota</taxon>
        <taxon>Gammaproteobacteria</taxon>
        <taxon>Enterobacterales</taxon>
        <taxon>Enterobacteriaceae</taxon>
        <taxon>Salmonella</taxon>
    </lineage>
</organism>
<evidence type="ECO:0000313" key="3">
    <source>
        <dbReference type="EMBL" id="ECF6051271.1"/>
    </source>
</evidence>
<dbReference type="SMART" id="SM00530">
    <property type="entry name" value="HTH_XRE"/>
    <property type="match status" value="1"/>
</dbReference>
<dbReference type="EMBL" id="AAILSQ010000007">
    <property type="protein sequence ID" value="ECF6051271.1"/>
    <property type="molecule type" value="Genomic_DNA"/>
</dbReference>